<dbReference type="EMBL" id="AQHF01000025">
    <property type="protein sequence ID" value="MBE0346961.1"/>
    <property type="molecule type" value="Genomic_DNA"/>
</dbReference>
<reference evidence="1 2" key="1">
    <citation type="submission" date="2015-06" db="EMBL/GenBank/DDBJ databases">
        <title>Genome sequence of Pseudoalteromonas peptidolytica.</title>
        <authorList>
            <person name="Xie B.-B."/>
            <person name="Rong J.-C."/>
            <person name="Qin Q.-L."/>
            <person name="Zhang Y.-Z."/>
        </authorList>
    </citation>
    <scope>NUCLEOTIDE SEQUENCE [LARGE SCALE GENOMIC DNA]</scope>
    <source>
        <strain evidence="1 2">F12-50-A1</strain>
    </source>
</reference>
<gene>
    <name evidence="1" type="ORF">PPEP_a6007</name>
</gene>
<sequence length="31" mass="3618">MLIKPNIKIIEMLSFGGREELLITILYLNEI</sequence>
<accession>A0A8I0MX81</accession>
<comment type="caution">
    <text evidence="1">The sequence shown here is derived from an EMBL/GenBank/DDBJ whole genome shotgun (WGS) entry which is preliminary data.</text>
</comment>
<evidence type="ECO:0000313" key="2">
    <source>
        <dbReference type="Proteomes" id="UP000660708"/>
    </source>
</evidence>
<keyword evidence="2" id="KW-1185">Reference proteome</keyword>
<organism evidence="1 2">
    <name type="scientific">Pseudoalteromonas peptidolytica F12-50-A1</name>
    <dbReference type="NCBI Taxonomy" id="1315280"/>
    <lineage>
        <taxon>Bacteria</taxon>
        <taxon>Pseudomonadati</taxon>
        <taxon>Pseudomonadota</taxon>
        <taxon>Gammaproteobacteria</taxon>
        <taxon>Alteromonadales</taxon>
        <taxon>Pseudoalteromonadaceae</taxon>
        <taxon>Pseudoalteromonas</taxon>
    </lineage>
</organism>
<name>A0A8I0MX81_9GAMM</name>
<evidence type="ECO:0000313" key="1">
    <source>
        <dbReference type="EMBL" id="MBE0346961.1"/>
    </source>
</evidence>
<protein>
    <submittedName>
        <fullName evidence="1">Uncharacterized protein</fullName>
    </submittedName>
</protein>
<dbReference type="Proteomes" id="UP000660708">
    <property type="component" value="Unassembled WGS sequence"/>
</dbReference>
<proteinExistence type="predicted"/>
<dbReference type="AlphaFoldDB" id="A0A8I0MX81"/>